<dbReference type="Gene3D" id="3.40.50.150">
    <property type="entry name" value="Vaccinia Virus protein VP39"/>
    <property type="match status" value="1"/>
</dbReference>
<evidence type="ECO:0000259" key="7">
    <source>
        <dbReference type="Pfam" id="PF13847"/>
    </source>
</evidence>
<dbReference type="Pfam" id="PF13847">
    <property type="entry name" value="Methyltransf_31"/>
    <property type="match status" value="1"/>
</dbReference>
<name>A0AAN8EQ57_TRICO</name>
<accession>A0AAN8EQ57</accession>
<evidence type="ECO:0000256" key="6">
    <source>
        <dbReference type="ARBA" id="ARBA00048428"/>
    </source>
</evidence>
<reference evidence="8 9" key="1">
    <citation type="submission" date="2019-10" db="EMBL/GenBank/DDBJ databases">
        <title>Assembly and Annotation for the nematode Trichostrongylus colubriformis.</title>
        <authorList>
            <person name="Martin J."/>
        </authorList>
    </citation>
    <scope>NUCLEOTIDE SEQUENCE [LARGE SCALE GENOMIC DNA]</scope>
    <source>
        <strain evidence="8">G859</strain>
        <tissue evidence="8">Whole worm</tissue>
    </source>
</reference>
<dbReference type="PANTHER" id="PTHR43675">
    <property type="entry name" value="ARSENITE METHYLTRANSFERASE"/>
    <property type="match status" value="1"/>
</dbReference>
<dbReference type="PANTHER" id="PTHR43675:SF1">
    <property type="entry name" value="RIKEN CDNA 2700097O09 GENE"/>
    <property type="match status" value="1"/>
</dbReference>
<dbReference type="InterPro" id="IPR025714">
    <property type="entry name" value="Methyltranfer_dom"/>
</dbReference>
<comment type="catalytic activity">
    <reaction evidence="6">
        <text>arsenic triglutathione + 3 [thioredoxin]-dithiol + 3 S-adenosyl-L-methionine = trimethylarsine + 3 [thioredoxin]-disulfide + 3 glutathione + 3 S-adenosyl-L-homocysteine + 3 H(+)</text>
        <dbReference type="Rhea" id="RHEA:69432"/>
        <dbReference type="Rhea" id="RHEA-COMP:10698"/>
        <dbReference type="Rhea" id="RHEA-COMP:10700"/>
        <dbReference type="ChEBI" id="CHEBI:15378"/>
        <dbReference type="ChEBI" id="CHEBI:27130"/>
        <dbReference type="ChEBI" id="CHEBI:29950"/>
        <dbReference type="ChEBI" id="CHEBI:50058"/>
        <dbReference type="ChEBI" id="CHEBI:57856"/>
        <dbReference type="ChEBI" id="CHEBI:57925"/>
        <dbReference type="ChEBI" id="CHEBI:59789"/>
        <dbReference type="ChEBI" id="CHEBI:183640"/>
        <dbReference type="EC" id="2.1.1.137"/>
    </reaction>
</comment>
<protein>
    <recommendedName>
        <fullName evidence="3">Arsenite methyltransferase</fullName>
        <ecNumber evidence="2">2.1.1.137</ecNumber>
    </recommendedName>
</protein>
<evidence type="ECO:0000256" key="2">
    <source>
        <dbReference type="ARBA" id="ARBA00034521"/>
    </source>
</evidence>
<proteinExistence type="inferred from homology"/>
<dbReference type="SUPFAM" id="SSF53335">
    <property type="entry name" value="S-adenosyl-L-methionine-dependent methyltransferases"/>
    <property type="match status" value="1"/>
</dbReference>
<dbReference type="Proteomes" id="UP001331761">
    <property type="component" value="Unassembled WGS sequence"/>
</dbReference>
<dbReference type="AlphaFoldDB" id="A0AAN8EQ57"/>
<dbReference type="EC" id="2.1.1.137" evidence="2"/>
<dbReference type="GO" id="GO:0030791">
    <property type="term" value="F:arsenite methyltransferase activity"/>
    <property type="evidence" value="ECO:0007669"/>
    <property type="project" value="UniProtKB-EC"/>
</dbReference>
<evidence type="ECO:0000256" key="1">
    <source>
        <dbReference type="ARBA" id="ARBA00034487"/>
    </source>
</evidence>
<evidence type="ECO:0000313" key="9">
    <source>
        <dbReference type="Proteomes" id="UP001331761"/>
    </source>
</evidence>
<sequence length="322" mass="36247">MNFTVPGNELTLKEACELFGALINRVKKKEGFIDWIHTTYCEGEECAKPVFVVDSINKLREIADHIKTKIPEGSVRSEKIIWPSSGHDADCGEKNTVHVDCFLYDDHALQEMINAGKLKRRFCVDCGSRNIKDLNFISHSLAHCQLEFIFTQLVPLKSQAEGFNVLDIGSRLGAVIYAASLYGCGKVTVTGVEQNEEFVKLQEEVIRDFSLQNVEVVCADVRAQPDLVSKADLIIMNNVFSFFMEAEEQAACFEFIHQHAKKGCLLIHNPEIETVLAHLKLSFTADQWLEKIPTADDCEMFANGDKDVLSDCETLGFYRIRS</sequence>
<feature type="domain" description="Methyltransferase" evidence="7">
    <location>
        <begin position="161"/>
        <end position="284"/>
    </location>
</feature>
<evidence type="ECO:0000256" key="5">
    <source>
        <dbReference type="ARBA" id="ARBA00047943"/>
    </source>
</evidence>
<dbReference type="CDD" id="cd02440">
    <property type="entry name" value="AdoMet_MTases"/>
    <property type="match status" value="1"/>
</dbReference>
<evidence type="ECO:0000256" key="3">
    <source>
        <dbReference type="ARBA" id="ARBA00034545"/>
    </source>
</evidence>
<comment type="catalytic activity">
    <reaction evidence="5">
        <text>arsenic triglutathione + 2 [thioredoxin]-dithiol + 2 S-adenosyl-L-methionine + H2O = dimethylarsinous acid + 2 [thioredoxin]-disulfide + 3 glutathione + 2 S-adenosyl-L-homocysteine + 2 H(+)</text>
        <dbReference type="Rhea" id="RHEA:69464"/>
        <dbReference type="Rhea" id="RHEA-COMP:10698"/>
        <dbReference type="Rhea" id="RHEA-COMP:10700"/>
        <dbReference type="ChEBI" id="CHEBI:15377"/>
        <dbReference type="ChEBI" id="CHEBI:15378"/>
        <dbReference type="ChEBI" id="CHEBI:23808"/>
        <dbReference type="ChEBI" id="CHEBI:29950"/>
        <dbReference type="ChEBI" id="CHEBI:50058"/>
        <dbReference type="ChEBI" id="CHEBI:57856"/>
        <dbReference type="ChEBI" id="CHEBI:57925"/>
        <dbReference type="ChEBI" id="CHEBI:59789"/>
        <dbReference type="ChEBI" id="CHEBI:183640"/>
        <dbReference type="EC" id="2.1.1.137"/>
    </reaction>
</comment>
<organism evidence="8 9">
    <name type="scientific">Trichostrongylus colubriformis</name>
    <name type="common">Black scour worm</name>
    <dbReference type="NCBI Taxonomy" id="6319"/>
    <lineage>
        <taxon>Eukaryota</taxon>
        <taxon>Metazoa</taxon>
        <taxon>Ecdysozoa</taxon>
        <taxon>Nematoda</taxon>
        <taxon>Chromadorea</taxon>
        <taxon>Rhabditida</taxon>
        <taxon>Rhabditina</taxon>
        <taxon>Rhabditomorpha</taxon>
        <taxon>Strongyloidea</taxon>
        <taxon>Trichostrongylidae</taxon>
        <taxon>Trichostrongylus</taxon>
    </lineage>
</organism>
<dbReference type="InterPro" id="IPR026669">
    <property type="entry name" value="Arsenite_MeTrfase-like"/>
</dbReference>
<comment type="similarity">
    <text evidence="1">Belongs to the methyltransferase superfamily. Arsenite methyltransferase family.</text>
</comment>
<gene>
    <name evidence="8" type="ORF">GCK32_010342</name>
</gene>
<evidence type="ECO:0000313" key="8">
    <source>
        <dbReference type="EMBL" id="KAK5964890.1"/>
    </source>
</evidence>
<evidence type="ECO:0000256" key="4">
    <source>
        <dbReference type="ARBA" id="ARBA00047941"/>
    </source>
</evidence>
<comment type="caution">
    <text evidence="8">The sequence shown here is derived from an EMBL/GenBank/DDBJ whole genome shotgun (WGS) entry which is preliminary data.</text>
</comment>
<keyword evidence="9" id="KW-1185">Reference proteome</keyword>
<dbReference type="InterPro" id="IPR029063">
    <property type="entry name" value="SAM-dependent_MTases_sf"/>
</dbReference>
<comment type="catalytic activity">
    <reaction evidence="4">
        <text>arsenic triglutathione + [thioredoxin]-dithiol + S-adenosyl-L-methionine + 2 H2O = methylarsonous acid + [thioredoxin]-disulfide + 3 glutathione + S-adenosyl-L-homocysteine + H(+)</text>
        <dbReference type="Rhea" id="RHEA:69460"/>
        <dbReference type="Rhea" id="RHEA-COMP:10698"/>
        <dbReference type="Rhea" id="RHEA-COMP:10700"/>
        <dbReference type="ChEBI" id="CHEBI:15377"/>
        <dbReference type="ChEBI" id="CHEBI:15378"/>
        <dbReference type="ChEBI" id="CHEBI:17826"/>
        <dbReference type="ChEBI" id="CHEBI:29950"/>
        <dbReference type="ChEBI" id="CHEBI:50058"/>
        <dbReference type="ChEBI" id="CHEBI:57856"/>
        <dbReference type="ChEBI" id="CHEBI:57925"/>
        <dbReference type="ChEBI" id="CHEBI:59789"/>
        <dbReference type="ChEBI" id="CHEBI:183640"/>
        <dbReference type="EC" id="2.1.1.137"/>
    </reaction>
</comment>
<dbReference type="EMBL" id="WIXE01025246">
    <property type="protein sequence ID" value="KAK5964890.1"/>
    <property type="molecule type" value="Genomic_DNA"/>
</dbReference>